<protein>
    <submittedName>
        <fullName evidence="1">Uncharacterized protein</fullName>
    </submittedName>
</protein>
<dbReference type="EMBL" id="LXQA010106629">
    <property type="protein sequence ID" value="MCI17693.1"/>
    <property type="molecule type" value="Genomic_DNA"/>
</dbReference>
<sequence length="77" mass="8720">MKQLQQFTEHNILLNEGPGHPKMRKNPYHSASLEPASRWLQFTEHNILLNVGPRHPMIQSPYHSSAPPRANVTTAAV</sequence>
<comment type="caution">
    <text evidence="1">The sequence shown here is derived from an EMBL/GenBank/DDBJ whole genome shotgun (WGS) entry which is preliminary data.</text>
</comment>
<dbReference type="AlphaFoldDB" id="A0A392PZW9"/>
<dbReference type="Proteomes" id="UP000265520">
    <property type="component" value="Unassembled WGS sequence"/>
</dbReference>
<evidence type="ECO:0000313" key="1">
    <source>
        <dbReference type="EMBL" id="MCI17693.1"/>
    </source>
</evidence>
<reference evidence="1 2" key="1">
    <citation type="journal article" date="2018" name="Front. Plant Sci.">
        <title>Red Clover (Trifolium pratense) and Zigzag Clover (T. medium) - A Picture of Genomic Similarities and Differences.</title>
        <authorList>
            <person name="Dluhosova J."/>
            <person name="Istvanek J."/>
            <person name="Nedelnik J."/>
            <person name="Repkova J."/>
        </authorList>
    </citation>
    <scope>NUCLEOTIDE SEQUENCE [LARGE SCALE GENOMIC DNA]</scope>
    <source>
        <strain evidence="2">cv. 10/8</strain>
        <tissue evidence="1">Leaf</tissue>
    </source>
</reference>
<proteinExistence type="predicted"/>
<name>A0A392PZW9_9FABA</name>
<organism evidence="1 2">
    <name type="scientific">Trifolium medium</name>
    <dbReference type="NCBI Taxonomy" id="97028"/>
    <lineage>
        <taxon>Eukaryota</taxon>
        <taxon>Viridiplantae</taxon>
        <taxon>Streptophyta</taxon>
        <taxon>Embryophyta</taxon>
        <taxon>Tracheophyta</taxon>
        <taxon>Spermatophyta</taxon>
        <taxon>Magnoliopsida</taxon>
        <taxon>eudicotyledons</taxon>
        <taxon>Gunneridae</taxon>
        <taxon>Pentapetalae</taxon>
        <taxon>rosids</taxon>
        <taxon>fabids</taxon>
        <taxon>Fabales</taxon>
        <taxon>Fabaceae</taxon>
        <taxon>Papilionoideae</taxon>
        <taxon>50 kb inversion clade</taxon>
        <taxon>NPAAA clade</taxon>
        <taxon>Hologalegina</taxon>
        <taxon>IRL clade</taxon>
        <taxon>Trifolieae</taxon>
        <taxon>Trifolium</taxon>
    </lineage>
</organism>
<evidence type="ECO:0000313" key="2">
    <source>
        <dbReference type="Proteomes" id="UP000265520"/>
    </source>
</evidence>
<keyword evidence="2" id="KW-1185">Reference proteome</keyword>
<accession>A0A392PZW9</accession>